<organism evidence="1 2">
    <name type="scientific">Tenebrio molitor</name>
    <name type="common">Yellow mealworm beetle</name>
    <dbReference type="NCBI Taxonomy" id="7067"/>
    <lineage>
        <taxon>Eukaryota</taxon>
        <taxon>Metazoa</taxon>
        <taxon>Ecdysozoa</taxon>
        <taxon>Arthropoda</taxon>
        <taxon>Hexapoda</taxon>
        <taxon>Insecta</taxon>
        <taxon>Pterygota</taxon>
        <taxon>Neoptera</taxon>
        <taxon>Endopterygota</taxon>
        <taxon>Coleoptera</taxon>
        <taxon>Polyphaga</taxon>
        <taxon>Cucujiformia</taxon>
        <taxon>Tenebrionidae</taxon>
        <taxon>Tenebrio</taxon>
    </lineage>
</organism>
<dbReference type="AlphaFoldDB" id="A0A8J6LIX0"/>
<protein>
    <submittedName>
        <fullName evidence="1">Uncharacterized protein</fullName>
    </submittedName>
</protein>
<accession>A0A8J6LIX0</accession>
<reference evidence="1" key="2">
    <citation type="submission" date="2021-08" db="EMBL/GenBank/DDBJ databases">
        <authorList>
            <person name="Eriksson T."/>
        </authorList>
    </citation>
    <scope>NUCLEOTIDE SEQUENCE</scope>
    <source>
        <strain evidence="1">Stoneville</strain>
        <tissue evidence="1">Whole head</tissue>
    </source>
</reference>
<dbReference type="EMBL" id="JABDTM020011958">
    <property type="protein sequence ID" value="KAH0820417.1"/>
    <property type="molecule type" value="Genomic_DNA"/>
</dbReference>
<reference evidence="1" key="1">
    <citation type="journal article" date="2020" name="J Insects Food Feed">
        <title>The yellow mealworm (Tenebrio molitor) genome: a resource for the emerging insects as food and feed industry.</title>
        <authorList>
            <person name="Eriksson T."/>
            <person name="Andere A."/>
            <person name="Kelstrup H."/>
            <person name="Emery V."/>
            <person name="Picard C."/>
        </authorList>
    </citation>
    <scope>NUCLEOTIDE SEQUENCE</scope>
    <source>
        <strain evidence="1">Stoneville</strain>
        <tissue evidence="1">Whole head</tissue>
    </source>
</reference>
<comment type="caution">
    <text evidence="1">The sequence shown here is derived from an EMBL/GenBank/DDBJ whole genome shotgun (WGS) entry which is preliminary data.</text>
</comment>
<evidence type="ECO:0000313" key="2">
    <source>
        <dbReference type="Proteomes" id="UP000719412"/>
    </source>
</evidence>
<keyword evidence="2" id="KW-1185">Reference proteome</keyword>
<sequence>MLILKTIHAIKKKDWPNFGTTLIVPEDPIQYQNIVHAIHVKLIRNQVVGVKVLEIEAHLGILVAFGTTIHSVSAEIGLVNSTWSRVDVCNPPRRISSNERTIDIDLLIITRTRCLCNHVDYLIIDPEASQGTAQFVLDVLTSFRRSEDKMERVRRSCIRYHNLKIVIKESVKRCHIPDYDEIAFRRDRREFFDFCKCLIFHWLNVVTTDLVDY</sequence>
<proteinExistence type="predicted"/>
<gene>
    <name evidence="1" type="ORF">GEV33_002374</name>
</gene>
<name>A0A8J6LIX0_TENMO</name>
<dbReference type="Proteomes" id="UP000719412">
    <property type="component" value="Unassembled WGS sequence"/>
</dbReference>
<evidence type="ECO:0000313" key="1">
    <source>
        <dbReference type="EMBL" id="KAH0820417.1"/>
    </source>
</evidence>